<name>A0AAV1UUW9_9STRA</name>
<comment type="caution">
    <text evidence="3">The sequence shown here is derived from an EMBL/GenBank/DDBJ whole genome shotgun (WGS) entry which is preliminary data.</text>
</comment>
<dbReference type="AlphaFoldDB" id="A0AAV1UUW9"/>
<organism evidence="3 4">
    <name type="scientific">Peronospora matthiolae</name>
    <dbReference type="NCBI Taxonomy" id="2874970"/>
    <lineage>
        <taxon>Eukaryota</taxon>
        <taxon>Sar</taxon>
        <taxon>Stramenopiles</taxon>
        <taxon>Oomycota</taxon>
        <taxon>Peronosporomycetes</taxon>
        <taxon>Peronosporales</taxon>
        <taxon>Peronosporaceae</taxon>
        <taxon>Peronospora</taxon>
    </lineage>
</organism>
<dbReference type="PANTHER" id="PTHR37984:SF5">
    <property type="entry name" value="PROTEIN NYNRIN-LIKE"/>
    <property type="match status" value="1"/>
</dbReference>
<evidence type="ECO:0000313" key="4">
    <source>
        <dbReference type="Proteomes" id="UP001162060"/>
    </source>
</evidence>
<dbReference type="Gene3D" id="2.40.50.40">
    <property type="match status" value="1"/>
</dbReference>
<dbReference type="InterPro" id="IPR012337">
    <property type="entry name" value="RNaseH-like_sf"/>
</dbReference>
<dbReference type="InterPro" id="IPR036397">
    <property type="entry name" value="RNaseH_sf"/>
</dbReference>
<proteinExistence type="predicted"/>
<dbReference type="GO" id="GO:0015074">
    <property type="term" value="P:DNA integration"/>
    <property type="evidence" value="ECO:0007669"/>
    <property type="project" value="InterPro"/>
</dbReference>
<dbReference type="SUPFAM" id="SSF54160">
    <property type="entry name" value="Chromo domain-like"/>
    <property type="match status" value="1"/>
</dbReference>
<evidence type="ECO:0000259" key="2">
    <source>
        <dbReference type="PROSITE" id="PS50994"/>
    </source>
</evidence>
<dbReference type="PROSITE" id="PS00598">
    <property type="entry name" value="CHROMO_1"/>
    <property type="match status" value="1"/>
</dbReference>
<dbReference type="FunFam" id="1.10.340.70:FF:000001">
    <property type="entry name" value="Retrovirus-related Pol polyprotein from transposon gypsy-like Protein"/>
    <property type="match status" value="1"/>
</dbReference>
<dbReference type="Pfam" id="PF00385">
    <property type="entry name" value="Chromo"/>
    <property type="match status" value="1"/>
</dbReference>
<dbReference type="PANTHER" id="PTHR37984">
    <property type="entry name" value="PROTEIN CBG26694"/>
    <property type="match status" value="1"/>
</dbReference>
<dbReference type="InterPro" id="IPR041588">
    <property type="entry name" value="Integrase_H2C2"/>
</dbReference>
<dbReference type="Proteomes" id="UP001162060">
    <property type="component" value="Unassembled WGS sequence"/>
</dbReference>
<dbReference type="GO" id="GO:0003676">
    <property type="term" value="F:nucleic acid binding"/>
    <property type="evidence" value="ECO:0007669"/>
    <property type="project" value="InterPro"/>
</dbReference>
<dbReference type="InterPro" id="IPR001584">
    <property type="entry name" value="Integrase_cat-core"/>
</dbReference>
<dbReference type="Pfam" id="PF00665">
    <property type="entry name" value="rve"/>
    <property type="match status" value="1"/>
</dbReference>
<reference evidence="3" key="1">
    <citation type="submission" date="2024-01" db="EMBL/GenBank/DDBJ databases">
        <authorList>
            <person name="Webb A."/>
        </authorList>
    </citation>
    <scope>NUCLEOTIDE SEQUENCE</scope>
    <source>
        <strain evidence="3">Pm1</strain>
    </source>
</reference>
<evidence type="ECO:0000256" key="1">
    <source>
        <dbReference type="ARBA" id="ARBA00004123"/>
    </source>
</evidence>
<comment type="subcellular location">
    <subcellularLocation>
        <location evidence="1">Nucleus</location>
    </subcellularLocation>
</comment>
<dbReference type="InterPro" id="IPR023779">
    <property type="entry name" value="Chromodomain_CS"/>
</dbReference>
<dbReference type="EMBL" id="CAKLBY020000229">
    <property type="protein sequence ID" value="CAK7938066.1"/>
    <property type="molecule type" value="Genomic_DNA"/>
</dbReference>
<protein>
    <recommendedName>
        <fullName evidence="2">Integrase catalytic domain-containing protein</fullName>
    </recommendedName>
</protein>
<dbReference type="SUPFAM" id="SSF53098">
    <property type="entry name" value="Ribonuclease H-like"/>
    <property type="match status" value="1"/>
</dbReference>
<dbReference type="GO" id="GO:0005634">
    <property type="term" value="C:nucleus"/>
    <property type="evidence" value="ECO:0007669"/>
    <property type="project" value="UniProtKB-SubCell"/>
</dbReference>
<dbReference type="Gene3D" id="1.10.340.70">
    <property type="match status" value="1"/>
</dbReference>
<sequence>MDGDLLLYSINKFDAPRTVIANDLDLRARIIHEYHDAPIGGHLGREKTFAAVSRDFFWPHMYKWVRNWVRTCEICQRVKPSPSSQAPLRPLPIAAEAWRSVSMDFIFGLAPDGQDRTGILVFVDRFSKMTHLVPVHATITAAETAVQFIDTVFRHHGLPDNIVSDRDPRFTSAFWTSLFEFLGTKLQMSTAAHPETDGQTERINWVLEDVLRSYATSFTSWSEFSPLAEFALNNAVHASTGLTPFFANLARHPRVLTLLAVGQPTALRGYTLVGGDSGKQRSSASRGILSAIVVTQSKVKPFVLTPRDVASPLAPWTAQTLIDPSSGMRRPQANYAPIESARPFDDMAVSEFILQRQAITRFVRDTLRSAVDKNRKRMQTNVAERTQARANSRTFHRTTYGTQGDRRRIHAVHPLRHCDFTRRFTLGGPRSIVQIRFTGWLRPQSQRLIGRLSLSTCSTCQRHRTRLRPSLRVPKNLAFQVPHPFKQLAVRLSNLARCFLSPRSLIKGSFSFQLGIDSLVQNRSYIFLSNQDASGTIARAHHRLWTRKVSSAGSWNAYWVTRPSSRLHERTVSTARKYRVRWLGFPPDRDTWEPCSSLLRDIPEVVRAYESVHTLGPDSVDELSVLTVSENETNDDCVVVKRHHDYETKSDCENVVVKRYCDDEIEKDDENVVLNVYRQDHANENDVASAWHHDPENASGVASVTRHDEPRFCAPASCAHTVRSRAVYIR</sequence>
<dbReference type="Pfam" id="PF17921">
    <property type="entry name" value="Integrase_H2C2"/>
    <property type="match status" value="1"/>
</dbReference>
<evidence type="ECO:0000313" key="3">
    <source>
        <dbReference type="EMBL" id="CAK7938066.1"/>
    </source>
</evidence>
<dbReference type="Gene3D" id="3.30.420.10">
    <property type="entry name" value="Ribonuclease H-like superfamily/Ribonuclease H"/>
    <property type="match status" value="1"/>
</dbReference>
<dbReference type="InterPro" id="IPR016197">
    <property type="entry name" value="Chromo-like_dom_sf"/>
</dbReference>
<gene>
    <name evidence="3" type="ORF">PM001_LOCUS23216</name>
</gene>
<dbReference type="PROSITE" id="PS50994">
    <property type="entry name" value="INTEGRASE"/>
    <property type="match status" value="1"/>
</dbReference>
<feature type="domain" description="Integrase catalytic" evidence="2">
    <location>
        <begin position="86"/>
        <end position="252"/>
    </location>
</feature>
<dbReference type="InterPro" id="IPR050951">
    <property type="entry name" value="Retrovirus_Pol_polyprotein"/>
</dbReference>
<accession>A0AAV1UUW9</accession>
<dbReference type="InterPro" id="IPR023780">
    <property type="entry name" value="Chromo_domain"/>
</dbReference>
<dbReference type="CDD" id="cd00024">
    <property type="entry name" value="CD_CSD"/>
    <property type="match status" value="1"/>
</dbReference>